<dbReference type="InterPro" id="IPR052024">
    <property type="entry name" value="Methanogen_methyltrans"/>
</dbReference>
<dbReference type="Gene3D" id="3.20.20.210">
    <property type="match status" value="1"/>
</dbReference>
<dbReference type="Proteomes" id="UP000576480">
    <property type="component" value="Unassembled WGS sequence"/>
</dbReference>
<protein>
    <submittedName>
        <fullName evidence="2">Uroporphyrinogen decarboxylase</fullName>
    </submittedName>
</protein>
<dbReference type="PANTHER" id="PTHR47099">
    <property type="entry name" value="METHYLCOBAMIDE:COM METHYLTRANSFERASE MTBA"/>
    <property type="match status" value="1"/>
</dbReference>
<evidence type="ECO:0000313" key="4">
    <source>
        <dbReference type="Proteomes" id="UP000576480"/>
    </source>
</evidence>
<dbReference type="SUPFAM" id="SSF51726">
    <property type="entry name" value="UROD/MetE-like"/>
    <property type="match status" value="1"/>
</dbReference>
<organism evidence="2 5">
    <name type="scientific">Candidatus Hakubella thermalkaliphila</name>
    <dbReference type="NCBI Taxonomy" id="2754717"/>
    <lineage>
        <taxon>Bacteria</taxon>
        <taxon>Bacillati</taxon>
        <taxon>Actinomycetota</taxon>
        <taxon>Actinomycetota incertae sedis</taxon>
        <taxon>Candidatus Hakubellales</taxon>
        <taxon>Candidatus Hakubellaceae</taxon>
        <taxon>Candidatus Hakubella</taxon>
    </lineage>
</organism>
<evidence type="ECO:0000313" key="3">
    <source>
        <dbReference type="EMBL" id="GFP35639.1"/>
    </source>
</evidence>
<evidence type="ECO:0000313" key="5">
    <source>
        <dbReference type="Proteomes" id="UP000591948"/>
    </source>
</evidence>
<accession>A0A6V8P797</accession>
<proteinExistence type="predicted"/>
<dbReference type="AlphaFoldDB" id="A0A6V8P797"/>
<dbReference type="EMBL" id="BLSB01000159">
    <property type="protein sequence ID" value="GFP35639.1"/>
    <property type="molecule type" value="Genomic_DNA"/>
</dbReference>
<evidence type="ECO:0000313" key="2">
    <source>
        <dbReference type="EMBL" id="GFP27860.1"/>
    </source>
</evidence>
<feature type="domain" description="Uroporphyrinogen decarboxylase (URO-D)" evidence="1">
    <location>
        <begin position="16"/>
        <end position="341"/>
    </location>
</feature>
<evidence type="ECO:0000259" key="1">
    <source>
        <dbReference type="Pfam" id="PF01208"/>
    </source>
</evidence>
<sequence length="348" mass="38662">MLGRSGMGEKAAMSKMERVKAALAGEPVDLVPISFWGHNYLKEWTPQGLAEAMLEFQQKYDWDYMKVNPRASYFVEDWGCKFQPSGDPYMSPTSIDYAVKSTQDWARLEVLDPQKGVLAEHLYALQLISEGLRGEVPFVQTVFSPLTIADYLVGRQNESLLTYLREDPQSLHQGLAVIAETYAKYVQLCLERGVSGIFFAISGWASRDLLTEEEYAEFGLRYDLKVLTAIHDGAFFNILHICGNNIYFDLLASYPVQVINWTVALPGNPSLREGLHRTDKAVMGGVDQNTTLKDGASDEVAAEVCGAIEQTQGLRLFLAPGCSISPQVPETNLRAARRARDNFGAGKC</sequence>
<gene>
    <name evidence="2" type="ORF">HKBW3S33_01270</name>
    <name evidence="3" type="ORF">HKBW3S43_01428</name>
</gene>
<dbReference type="Pfam" id="PF01208">
    <property type="entry name" value="URO-D"/>
    <property type="match status" value="1"/>
</dbReference>
<dbReference type="InterPro" id="IPR000257">
    <property type="entry name" value="Uroporphyrinogen_deCOase"/>
</dbReference>
<dbReference type="InterPro" id="IPR038071">
    <property type="entry name" value="UROD/MetE-like_sf"/>
</dbReference>
<name>A0A6V8P797_9ACTN</name>
<dbReference type="Proteomes" id="UP000591948">
    <property type="component" value="Unassembled WGS sequence"/>
</dbReference>
<reference evidence="4 5" key="1">
    <citation type="journal article" date="2020" name="Front. Microbiol.">
        <title>Single-cell genomics of novel Actinobacteria with the Wood-Ljungdahl pathway discovered in a serpentinizing system.</title>
        <authorList>
            <person name="Merino N."/>
            <person name="Kawai M."/>
            <person name="Boyd E.S."/>
            <person name="Colman D.R."/>
            <person name="McGlynn S.E."/>
            <person name="Nealson K.H."/>
            <person name="Kurokawa K."/>
            <person name="Hongoh Y."/>
        </authorList>
    </citation>
    <scope>NUCLEOTIDE SEQUENCE [LARGE SCALE GENOMIC DNA]</scope>
    <source>
        <strain evidence="2 5">S33</strain>
        <strain evidence="3 4">S43</strain>
    </source>
</reference>
<dbReference type="EMBL" id="BLRY01000076">
    <property type="protein sequence ID" value="GFP27860.1"/>
    <property type="molecule type" value="Genomic_DNA"/>
</dbReference>
<dbReference type="GO" id="GO:0006779">
    <property type="term" value="P:porphyrin-containing compound biosynthetic process"/>
    <property type="evidence" value="ECO:0007669"/>
    <property type="project" value="InterPro"/>
</dbReference>
<dbReference type="PANTHER" id="PTHR47099:SF1">
    <property type="entry name" value="METHYLCOBAMIDE:COM METHYLTRANSFERASE MTBA"/>
    <property type="match status" value="1"/>
</dbReference>
<dbReference type="GO" id="GO:0004853">
    <property type="term" value="F:uroporphyrinogen decarboxylase activity"/>
    <property type="evidence" value="ECO:0007669"/>
    <property type="project" value="InterPro"/>
</dbReference>
<comment type="caution">
    <text evidence="2">The sequence shown here is derived from an EMBL/GenBank/DDBJ whole genome shotgun (WGS) entry which is preliminary data.</text>
</comment>
<keyword evidence="5" id="KW-1185">Reference proteome</keyword>